<evidence type="ECO:0000313" key="2">
    <source>
        <dbReference type="Proteomes" id="UP000271087"/>
    </source>
</evidence>
<dbReference type="Proteomes" id="UP000271087">
    <property type="component" value="Unassembled WGS sequence"/>
</dbReference>
<proteinExistence type="predicted"/>
<keyword evidence="2" id="KW-1185">Reference proteome</keyword>
<organism evidence="1 2">
    <name type="scientific">Onchocerca ochengi</name>
    <name type="common">Filarial nematode worm</name>
    <dbReference type="NCBI Taxonomy" id="42157"/>
    <lineage>
        <taxon>Eukaryota</taxon>
        <taxon>Metazoa</taxon>
        <taxon>Ecdysozoa</taxon>
        <taxon>Nematoda</taxon>
        <taxon>Chromadorea</taxon>
        <taxon>Rhabditida</taxon>
        <taxon>Spirurina</taxon>
        <taxon>Spiruromorpha</taxon>
        <taxon>Filarioidea</taxon>
        <taxon>Onchocercidae</taxon>
        <taxon>Onchocerca</taxon>
    </lineage>
</organism>
<accession>A0A3P6SHP7</accession>
<evidence type="ECO:0000313" key="1">
    <source>
        <dbReference type="EMBL" id="VDK71049.1"/>
    </source>
</evidence>
<dbReference type="AlphaFoldDB" id="A0A3P6SHP7"/>
<reference evidence="1 2" key="1">
    <citation type="submission" date="2018-08" db="EMBL/GenBank/DDBJ databases">
        <authorList>
            <person name="Laetsch R D."/>
            <person name="Stevens L."/>
            <person name="Kumar S."/>
            <person name="Blaxter L. M."/>
        </authorList>
    </citation>
    <scope>NUCLEOTIDE SEQUENCE [LARGE SCALE GENOMIC DNA]</scope>
</reference>
<protein>
    <submittedName>
        <fullName evidence="1">Uncharacterized protein</fullName>
    </submittedName>
</protein>
<feature type="non-terminal residue" evidence="1">
    <location>
        <position position="1"/>
    </location>
</feature>
<gene>
    <name evidence="1" type="ORF">NOO_LOCUS3925</name>
</gene>
<name>A0A3P6SHP7_ONCOC</name>
<dbReference type="EMBL" id="UYRW01000810">
    <property type="protein sequence ID" value="VDK71049.1"/>
    <property type="molecule type" value="Genomic_DNA"/>
</dbReference>
<sequence length="56" mass="6564">NYYLQNKDFVLRCGRDPIRLYTTYLNPTLHNVPQLDSTQLAPTRLNATRPTRLETT</sequence>